<dbReference type="AlphaFoldDB" id="X1RUA9"/>
<accession>X1RUA9</accession>
<organism evidence="1">
    <name type="scientific">marine sediment metagenome</name>
    <dbReference type="NCBI Taxonomy" id="412755"/>
    <lineage>
        <taxon>unclassified sequences</taxon>
        <taxon>metagenomes</taxon>
        <taxon>ecological metagenomes</taxon>
    </lineage>
</organism>
<dbReference type="EMBL" id="BARW01002046">
    <property type="protein sequence ID" value="GAI66790.1"/>
    <property type="molecule type" value="Genomic_DNA"/>
</dbReference>
<comment type="caution">
    <text evidence="1">The sequence shown here is derived from an EMBL/GenBank/DDBJ whole genome shotgun (WGS) entry which is preliminary data.</text>
</comment>
<protein>
    <submittedName>
        <fullName evidence="1">Uncharacterized protein</fullName>
    </submittedName>
</protein>
<sequence>MLKTVPIKVRRETRDRLHAVKNPGQTLDGIITQMIDLWEKVKEEAARLEKRS</sequence>
<evidence type="ECO:0000313" key="1">
    <source>
        <dbReference type="EMBL" id="GAI66790.1"/>
    </source>
</evidence>
<gene>
    <name evidence="1" type="ORF">S12H4_05982</name>
</gene>
<name>X1RUA9_9ZZZZ</name>
<reference evidence="1" key="1">
    <citation type="journal article" date="2014" name="Front. Microbiol.">
        <title>High frequency of phylogenetically diverse reductive dehalogenase-homologous genes in deep subseafloor sedimentary metagenomes.</title>
        <authorList>
            <person name="Kawai M."/>
            <person name="Futagami T."/>
            <person name="Toyoda A."/>
            <person name="Takaki Y."/>
            <person name="Nishi S."/>
            <person name="Hori S."/>
            <person name="Arai W."/>
            <person name="Tsubouchi T."/>
            <person name="Morono Y."/>
            <person name="Uchiyama I."/>
            <person name="Ito T."/>
            <person name="Fujiyama A."/>
            <person name="Inagaki F."/>
            <person name="Takami H."/>
        </authorList>
    </citation>
    <scope>NUCLEOTIDE SEQUENCE</scope>
    <source>
        <strain evidence="1">Expedition CK06-06</strain>
    </source>
</reference>
<proteinExistence type="predicted"/>